<sequence length="299" mass="33048">MSIQAVDARVPEVFSIPSTSAHLDGLRIIENNGDEQFVFITLLLNVDWGDSNQLELPYSEVTLTTGDETLVPVGTFNLDGRVKDFRVPVRSKFRMRDFSGGRRPMPEEIRLCVIFHFNPEQSFNIALKGQSKEASARPVATLQQDYQPKITIVEASLVDRFEKAPTTSFSAVPGTAEVLDPPVGSVLALTINVDASKSNKDAGGGSYVFKPSDFYLSDGRQVIPFHTLLGRQNFMTGSLFSDGTLPSDDPELVLRAQLEGEPIKEGTDLTILFLVDPDTEQWELYFGHEKVAAIPRPDK</sequence>
<name>A0A317ZKT6_9BACT</name>
<dbReference type="EMBL" id="QHJQ01000003">
    <property type="protein sequence ID" value="PXA04787.1"/>
    <property type="molecule type" value="Genomic_DNA"/>
</dbReference>
<dbReference type="InParanoid" id="A0A317ZKT6"/>
<dbReference type="AlphaFoldDB" id="A0A317ZKT6"/>
<proteinExistence type="predicted"/>
<dbReference type="Proteomes" id="UP000247099">
    <property type="component" value="Unassembled WGS sequence"/>
</dbReference>
<gene>
    <name evidence="1" type="ORF">DDZ13_06365</name>
</gene>
<reference evidence="1 2" key="1">
    <citation type="submission" date="2018-05" db="EMBL/GenBank/DDBJ databases">
        <title>Coraliomargarita sinensis sp. nov., isolated from a marine solar saltern.</title>
        <authorList>
            <person name="Zhou L.Y."/>
        </authorList>
    </citation>
    <scope>NUCLEOTIDE SEQUENCE [LARGE SCALE GENOMIC DNA]</scope>
    <source>
        <strain evidence="1 2">WN38</strain>
    </source>
</reference>
<organism evidence="1 2">
    <name type="scientific">Coraliomargarita sinensis</name>
    <dbReference type="NCBI Taxonomy" id="2174842"/>
    <lineage>
        <taxon>Bacteria</taxon>
        <taxon>Pseudomonadati</taxon>
        <taxon>Verrucomicrobiota</taxon>
        <taxon>Opitutia</taxon>
        <taxon>Puniceicoccales</taxon>
        <taxon>Coraliomargaritaceae</taxon>
        <taxon>Coraliomargarita</taxon>
    </lineage>
</organism>
<comment type="caution">
    <text evidence="1">The sequence shown here is derived from an EMBL/GenBank/DDBJ whole genome shotgun (WGS) entry which is preliminary data.</text>
</comment>
<evidence type="ECO:0000313" key="2">
    <source>
        <dbReference type="Proteomes" id="UP000247099"/>
    </source>
</evidence>
<accession>A0A317ZKT6</accession>
<keyword evidence="2" id="KW-1185">Reference proteome</keyword>
<protein>
    <submittedName>
        <fullName evidence="1">Uncharacterized protein</fullName>
    </submittedName>
</protein>
<evidence type="ECO:0000313" key="1">
    <source>
        <dbReference type="EMBL" id="PXA04787.1"/>
    </source>
</evidence>